<reference evidence="8 9" key="1">
    <citation type="submission" date="2018-03" db="EMBL/GenBank/DDBJ databases">
        <title>Phenotypic and genomic properties of Cyclonatronum proteinivorum gen. nov., sp. nov., a haloalkaliphilic bacteroidete from soda lakes possessing Na+-translocating rhodopsin.</title>
        <authorList>
            <person name="Toshchakov S.V."/>
            <person name="Korzhenkov A."/>
            <person name="Samarov N.I."/>
            <person name="Kublanov I.V."/>
            <person name="Muntyan M.S."/>
            <person name="Sorokin D.Y."/>
        </authorList>
    </citation>
    <scope>NUCLEOTIDE SEQUENCE [LARGE SCALE GENOMIC DNA]</scope>
    <source>
        <strain evidence="8 9">Omega</strain>
    </source>
</reference>
<dbReference type="CDD" id="cd02440">
    <property type="entry name" value="AdoMet_MTases"/>
    <property type="match status" value="1"/>
</dbReference>
<dbReference type="NCBIfam" id="NF001453">
    <property type="entry name" value="PRK00312.1"/>
    <property type="match status" value="1"/>
</dbReference>
<accession>A0A345UPG2</accession>
<dbReference type="PROSITE" id="PS01279">
    <property type="entry name" value="PCMT"/>
    <property type="match status" value="1"/>
</dbReference>
<dbReference type="NCBIfam" id="TIGR00080">
    <property type="entry name" value="pimt"/>
    <property type="match status" value="1"/>
</dbReference>
<dbReference type="GO" id="GO:0004719">
    <property type="term" value="F:protein-L-isoaspartate (D-aspartate) O-methyltransferase activity"/>
    <property type="evidence" value="ECO:0007669"/>
    <property type="project" value="UniProtKB-UniRule"/>
</dbReference>
<evidence type="ECO:0000256" key="6">
    <source>
        <dbReference type="ARBA" id="ARBA00022691"/>
    </source>
</evidence>
<dbReference type="PANTHER" id="PTHR11579:SF0">
    <property type="entry name" value="PROTEIN-L-ISOASPARTATE(D-ASPARTATE) O-METHYLTRANSFERASE"/>
    <property type="match status" value="1"/>
</dbReference>
<dbReference type="Proteomes" id="UP000254808">
    <property type="component" value="Chromosome"/>
</dbReference>
<evidence type="ECO:0000256" key="7">
    <source>
        <dbReference type="HAMAP-Rule" id="MF_00090"/>
    </source>
</evidence>
<dbReference type="HAMAP" id="MF_00090">
    <property type="entry name" value="PIMT"/>
    <property type="match status" value="1"/>
</dbReference>
<comment type="function">
    <text evidence="7">Catalyzes the methyl esterification of L-isoaspartyl residues in peptides and proteins that result from spontaneous decomposition of normal L-aspartyl and L-asparaginyl residues. It plays a role in the repair and/or degradation of damaged proteins.</text>
</comment>
<keyword evidence="3 7" id="KW-0963">Cytoplasm</keyword>
<evidence type="ECO:0000256" key="1">
    <source>
        <dbReference type="ARBA" id="ARBA00004496"/>
    </source>
</evidence>
<name>A0A345UPG2_9BACT</name>
<dbReference type="GO" id="GO:0005737">
    <property type="term" value="C:cytoplasm"/>
    <property type="evidence" value="ECO:0007669"/>
    <property type="project" value="UniProtKB-SubCell"/>
</dbReference>
<keyword evidence="5 7" id="KW-0808">Transferase</keyword>
<keyword evidence="6 7" id="KW-0949">S-adenosyl-L-methionine</keyword>
<evidence type="ECO:0000256" key="2">
    <source>
        <dbReference type="ARBA" id="ARBA00005369"/>
    </source>
</evidence>
<dbReference type="KEGG" id="cprv:CYPRO_3130"/>
<dbReference type="InterPro" id="IPR000682">
    <property type="entry name" value="PCMT"/>
</dbReference>
<evidence type="ECO:0000256" key="5">
    <source>
        <dbReference type="ARBA" id="ARBA00022679"/>
    </source>
</evidence>
<proteinExistence type="inferred from homology"/>
<feature type="active site" evidence="7">
    <location>
        <position position="163"/>
    </location>
</feature>
<comment type="subcellular location">
    <subcellularLocation>
        <location evidence="1 7">Cytoplasm</location>
    </subcellularLocation>
</comment>
<evidence type="ECO:0000256" key="3">
    <source>
        <dbReference type="ARBA" id="ARBA00022490"/>
    </source>
</evidence>
<dbReference type="GO" id="GO:0032259">
    <property type="term" value="P:methylation"/>
    <property type="evidence" value="ECO:0007669"/>
    <property type="project" value="UniProtKB-KW"/>
</dbReference>
<dbReference type="InterPro" id="IPR029063">
    <property type="entry name" value="SAM-dependent_MTases_sf"/>
</dbReference>
<keyword evidence="4 7" id="KW-0489">Methyltransferase</keyword>
<gene>
    <name evidence="7" type="primary">pcm</name>
    <name evidence="8" type="ORF">CYPRO_3130</name>
</gene>
<organism evidence="8 9">
    <name type="scientific">Cyclonatronum proteinivorum</name>
    <dbReference type="NCBI Taxonomy" id="1457365"/>
    <lineage>
        <taxon>Bacteria</taxon>
        <taxon>Pseudomonadati</taxon>
        <taxon>Balneolota</taxon>
        <taxon>Balneolia</taxon>
        <taxon>Balneolales</taxon>
        <taxon>Cyclonatronaceae</taxon>
        <taxon>Cyclonatronum</taxon>
    </lineage>
</organism>
<dbReference type="Pfam" id="PF01135">
    <property type="entry name" value="PCMT"/>
    <property type="match status" value="1"/>
</dbReference>
<dbReference type="EMBL" id="CP027806">
    <property type="protein sequence ID" value="AXJ02364.1"/>
    <property type="molecule type" value="Genomic_DNA"/>
</dbReference>
<keyword evidence="9" id="KW-1185">Reference proteome</keyword>
<dbReference type="AlphaFoldDB" id="A0A345UPG2"/>
<dbReference type="SUPFAM" id="SSF53335">
    <property type="entry name" value="S-adenosyl-L-methionine-dependent methyltransferases"/>
    <property type="match status" value="1"/>
</dbReference>
<dbReference type="Gene3D" id="3.40.50.150">
    <property type="entry name" value="Vaccinia Virus protein VP39"/>
    <property type="match status" value="1"/>
</dbReference>
<comment type="similarity">
    <text evidence="2 7">Belongs to the methyltransferase superfamily. L-isoaspartyl/D-aspartyl protein methyltransferase family.</text>
</comment>
<dbReference type="GO" id="GO:0030091">
    <property type="term" value="P:protein repair"/>
    <property type="evidence" value="ECO:0007669"/>
    <property type="project" value="UniProtKB-UniRule"/>
</dbReference>
<evidence type="ECO:0000256" key="4">
    <source>
        <dbReference type="ARBA" id="ARBA00022603"/>
    </source>
</evidence>
<dbReference type="FunFam" id="3.40.50.150:FF:000010">
    <property type="entry name" value="Protein-L-isoaspartate O-methyltransferase"/>
    <property type="match status" value="1"/>
</dbReference>
<dbReference type="EC" id="2.1.1.77" evidence="7"/>
<dbReference type="PANTHER" id="PTHR11579">
    <property type="entry name" value="PROTEIN-L-ISOASPARTATE O-METHYLTRANSFERASE"/>
    <property type="match status" value="1"/>
</dbReference>
<sequence>MFVLIDSLAEKLPKFKKAAAAVQAATTEECARLNVAMPGKHFAHPIFRCHPSCVSFAAFSLILRDFGYLCGESFPDAAAPGRFPTSSFNIPFNFPRMTAPQEHPKYRIKREQLVQKLRQKGIVSERVLTALGRIPRHRFVDSAFERRAYDDAPLPIGHGQTISQPYTVARQTELLDPQPGQRILEIGTGSGYQAAVLLEMGVKLYSVERLCPLYERAQRLLRALGYKRLELKCGDGTQGWRAYAPFDGIIVTAGAPVVPETLTSQLTEGGRLIIPVGDDSGQQMLRITRQGDQFIEEDHNTYQFVRLIGSRGWQENDSG</sequence>
<comment type="catalytic activity">
    <reaction evidence="7">
        <text>[protein]-L-isoaspartate + S-adenosyl-L-methionine = [protein]-L-isoaspartate alpha-methyl ester + S-adenosyl-L-homocysteine</text>
        <dbReference type="Rhea" id="RHEA:12705"/>
        <dbReference type="Rhea" id="RHEA-COMP:12143"/>
        <dbReference type="Rhea" id="RHEA-COMP:12144"/>
        <dbReference type="ChEBI" id="CHEBI:57856"/>
        <dbReference type="ChEBI" id="CHEBI:59789"/>
        <dbReference type="ChEBI" id="CHEBI:90596"/>
        <dbReference type="ChEBI" id="CHEBI:90598"/>
        <dbReference type="EC" id="2.1.1.77"/>
    </reaction>
</comment>
<protein>
    <recommendedName>
        <fullName evidence="7">Protein-L-isoaspartate O-methyltransferase</fullName>
        <ecNumber evidence="7">2.1.1.77</ecNumber>
    </recommendedName>
    <alternativeName>
        <fullName evidence="7">L-isoaspartyl protein carboxyl methyltransferase</fullName>
    </alternativeName>
    <alternativeName>
        <fullName evidence="7">Protein L-isoaspartyl methyltransferase</fullName>
    </alternativeName>
    <alternativeName>
        <fullName evidence="7">Protein-beta-aspartate methyltransferase</fullName>
        <shortName evidence="7">PIMT</shortName>
    </alternativeName>
</protein>
<evidence type="ECO:0000313" key="8">
    <source>
        <dbReference type="EMBL" id="AXJ02364.1"/>
    </source>
</evidence>
<evidence type="ECO:0000313" key="9">
    <source>
        <dbReference type="Proteomes" id="UP000254808"/>
    </source>
</evidence>